<evidence type="ECO:0000256" key="5">
    <source>
        <dbReference type="ARBA" id="ARBA00032658"/>
    </source>
</evidence>
<keyword evidence="4 6" id="KW-0472">Membrane</keyword>
<evidence type="ECO:0000256" key="6">
    <source>
        <dbReference type="SAM" id="Phobius"/>
    </source>
</evidence>
<comment type="subcellular location">
    <subcellularLocation>
        <location evidence="1">Endomembrane system</location>
        <topology evidence="1">Multi-pass membrane protein</topology>
    </subcellularLocation>
</comment>
<feature type="transmembrane region" description="Helical" evidence="6">
    <location>
        <begin position="240"/>
        <end position="261"/>
    </location>
</feature>
<feature type="transmembrane region" description="Helical" evidence="6">
    <location>
        <begin position="6"/>
        <end position="24"/>
    </location>
</feature>
<organism evidence="8 9">
    <name type="scientific">Coprinopsis marcescibilis</name>
    <name type="common">Agaric fungus</name>
    <name type="synonym">Psathyrella marcescibilis</name>
    <dbReference type="NCBI Taxonomy" id="230819"/>
    <lineage>
        <taxon>Eukaryota</taxon>
        <taxon>Fungi</taxon>
        <taxon>Dikarya</taxon>
        <taxon>Basidiomycota</taxon>
        <taxon>Agaricomycotina</taxon>
        <taxon>Agaricomycetes</taxon>
        <taxon>Agaricomycetidae</taxon>
        <taxon>Agaricales</taxon>
        <taxon>Agaricineae</taxon>
        <taxon>Psathyrellaceae</taxon>
        <taxon>Coprinopsis</taxon>
    </lineage>
</organism>
<dbReference type="AlphaFoldDB" id="A0A5C3KUU3"/>
<keyword evidence="2 6" id="KW-0812">Transmembrane</keyword>
<proteinExistence type="predicted"/>
<keyword evidence="9" id="KW-1185">Reference proteome</keyword>
<evidence type="ECO:0000256" key="1">
    <source>
        <dbReference type="ARBA" id="ARBA00004127"/>
    </source>
</evidence>
<evidence type="ECO:0000256" key="4">
    <source>
        <dbReference type="ARBA" id="ARBA00023136"/>
    </source>
</evidence>
<name>A0A5C3KUU3_COPMA</name>
<feature type="transmembrane region" description="Helical" evidence="6">
    <location>
        <begin position="520"/>
        <end position="538"/>
    </location>
</feature>
<dbReference type="GO" id="GO:0031293">
    <property type="term" value="P:membrane protein intracellular domain proteolysis"/>
    <property type="evidence" value="ECO:0007669"/>
    <property type="project" value="TreeGrafter"/>
</dbReference>
<dbReference type="EMBL" id="ML210206">
    <property type="protein sequence ID" value="TFK24087.1"/>
    <property type="molecule type" value="Genomic_DNA"/>
</dbReference>
<evidence type="ECO:0000259" key="7">
    <source>
        <dbReference type="Pfam" id="PF02163"/>
    </source>
</evidence>
<keyword evidence="3 6" id="KW-1133">Transmembrane helix</keyword>
<dbReference type="OrthoDB" id="7694678at2759"/>
<protein>
    <recommendedName>
        <fullName evidence="5">Endopeptidase S2P</fullName>
    </recommendedName>
</protein>
<evidence type="ECO:0000256" key="3">
    <source>
        <dbReference type="ARBA" id="ARBA00022989"/>
    </source>
</evidence>
<dbReference type="PRINTS" id="PR01000">
    <property type="entry name" value="SREBPS2PTASE"/>
</dbReference>
<feature type="transmembrane region" description="Helical" evidence="6">
    <location>
        <begin position="202"/>
        <end position="228"/>
    </location>
</feature>
<dbReference type="GO" id="GO:0004222">
    <property type="term" value="F:metalloendopeptidase activity"/>
    <property type="evidence" value="ECO:0007669"/>
    <property type="project" value="InterPro"/>
</dbReference>
<dbReference type="PANTHER" id="PTHR13325:SF3">
    <property type="entry name" value="MEMBRANE-BOUND TRANSCRIPTION FACTOR SITE-2 PROTEASE"/>
    <property type="match status" value="1"/>
</dbReference>
<dbReference type="Pfam" id="PF02163">
    <property type="entry name" value="Peptidase_M50"/>
    <property type="match status" value="1"/>
</dbReference>
<dbReference type="Proteomes" id="UP000307440">
    <property type="component" value="Unassembled WGS sequence"/>
</dbReference>
<dbReference type="GO" id="GO:0016020">
    <property type="term" value="C:membrane"/>
    <property type="evidence" value="ECO:0007669"/>
    <property type="project" value="InterPro"/>
</dbReference>
<feature type="domain" description="Peptidase M50" evidence="7">
    <location>
        <begin position="184"/>
        <end position="265"/>
    </location>
</feature>
<evidence type="ECO:0000256" key="2">
    <source>
        <dbReference type="ARBA" id="ARBA00022692"/>
    </source>
</evidence>
<dbReference type="GO" id="GO:1905897">
    <property type="term" value="P:regulation of response to endoplasmic reticulum stress"/>
    <property type="evidence" value="ECO:0007669"/>
    <property type="project" value="TreeGrafter"/>
</dbReference>
<dbReference type="GO" id="GO:0005737">
    <property type="term" value="C:cytoplasm"/>
    <property type="evidence" value="ECO:0007669"/>
    <property type="project" value="TreeGrafter"/>
</dbReference>
<sequence length="544" mass="60258">MSLVALISVVGLAWIALHALARYLNRPTNSQDPFHAFPARRLGPFRTTWFLGLSSSNTDVTLKHVTLRVSTTAWNEPHDKLAALFLRRSNRRMVGAVKRFYDVGTAVGVLGMGVGLLGLVWITGASYWREFTGYSVSDEQVGPFQRRDLDGLDVRQEGTRRLGEPTLTPIIPGVTVPLSDLPIIIVSVFLSQAMHEFGHAVAAALEAIPMMSSGATLMLVIPAAFVALSTASMSSLEKQGQARIIAAGPFHNIVFWVVLVVSRLSGLDDLMTSVWYKDISAVGRSVMSVEAESPLYEHLIPGTTLVAKLDDTSLNTSADLWSKFLHSKPSRISKGWCLNPETIGNEDLCCPVHVESTQSCILSAGDESRLGCVDPIPLLTRLPPMRCESVADCPDGDVCGNLINKRELLRITVRDGNQGSDKVLLWSGPRIEVWEQIQISKWLPRWPFISLNFLNAIQIFRSYMEMTALSLFFFNLLPIWHLDGTQLLKCLLHRRQALQTSTLDPETLREQHGTSWRGQIPIAFSTFIAVIAVAYLALQIYRLI</sequence>
<gene>
    <name evidence="8" type="ORF">FA15DRAFT_704849</name>
</gene>
<evidence type="ECO:0000313" key="9">
    <source>
        <dbReference type="Proteomes" id="UP000307440"/>
    </source>
</evidence>
<evidence type="ECO:0000313" key="8">
    <source>
        <dbReference type="EMBL" id="TFK24087.1"/>
    </source>
</evidence>
<feature type="transmembrane region" description="Helical" evidence="6">
    <location>
        <begin position="463"/>
        <end position="482"/>
    </location>
</feature>
<dbReference type="STRING" id="230819.A0A5C3KUU3"/>
<dbReference type="InterPro" id="IPR008915">
    <property type="entry name" value="Peptidase_M50"/>
</dbReference>
<feature type="transmembrane region" description="Helical" evidence="6">
    <location>
        <begin position="100"/>
        <end position="122"/>
    </location>
</feature>
<dbReference type="InterPro" id="IPR001193">
    <property type="entry name" value="MBTPS2"/>
</dbReference>
<accession>A0A5C3KUU3</accession>
<dbReference type="PANTHER" id="PTHR13325">
    <property type="entry name" value="PROTEASE M50 MEMBRANE-BOUND TRANSCRIPTION FACTOR SITE 2 PROTEASE"/>
    <property type="match status" value="1"/>
</dbReference>
<reference evidence="8 9" key="1">
    <citation type="journal article" date="2019" name="Nat. Ecol. Evol.">
        <title>Megaphylogeny resolves global patterns of mushroom evolution.</title>
        <authorList>
            <person name="Varga T."/>
            <person name="Krizsan K."/>
            <person name="Foldi C."/>
            <person name="Dima B."/>
            <person name="Sanchez-Garcia M."/>
            <person name="Sanchez-Ramirez S."/>
            <person name="Szollosi G.J."/>
            <person name="Szarkandi J.G."/>
            <person name="Papp V."/>
            <person name="Albert L."/>
            <person name="Andreopoulos W."/>
            <person name="Angelini C."/>
            <person name="Antonin V."/>
            <person name="Barry K.W."/>
            <person name="Bougher N.L."/>
            <person name="Buchanan P."/>
            <person name="Buyck B."/>
            <person name="Bense V."/>
            <person name="Catcheside P."/>
            <person name="Chovatia M."/>
            <person name="Cooper J."/>
            <person name="Damon W."/>
            <person name="Desjardin D."/>
            <person name="Finy P."/>
            <person name="Geml J."/>
            <person name="Haridas S."/>
            <person name="Hughes K."/>
            <person name="Justo A."/>
            <person name="Karasinski D."/>
            <person name="Kautmanova I."/>
            <person name="Kiss B."/>
            <person name="Kocsube S."/>
            <person name="Kotiranta H."/>
            <person name="LaButti K.M."/>
            <person name="Lechner B.E."/>
            <person name="Liimatainen K."/>
            <person name="Lipzen A."/>
            <person name="Lukacs Z."/>
            <person name="Mihaltcheva S."/>
            <person name="Morgado L.N."/>
            <person name="Niskanen T."/>
            <person name="Noordeloos M.E."/>
            <person name="Ohm R.A."/>
            <person name="Ortiz-Santana B."/>
            <person name="Ovrebo C."/>
            <person name="Racz N."/>
            <person name="Riley R."/>
            <person name="Savchenko A."/>
            <person name="Shiryaev A."/>
            <person name="Soop K."/>
            <person name="Spirin V."/>
            <person name="Szebenyi C."/>
            <person name="Tomsovsky M."/>
            <person name="Tulloss R.E."/>
            <person name="Uehling J."/>
            <person name="Grigoriev I.V."/>
            <person name="Vagvolgyi C."/>
            <person name="Papp T."/>
            <person name="Martin F.M."/>
            <person name="Miettinen O."/>
            <person name="Hibbett D.S."/>
            <person name="Nagy L.G."/>
        </authorList>
    </citation>
    <scope>NUCLEOTIDE SEQUENCE [LARGE SCALE GENOMIC DNA]</scope>
    <source>
        <strain evidence="8 9">CBS 121175</strain>
    </source>
</reference>
<feature type="transmembrane region" description="Helical" evidence="6">
    <location>
        <begin position="170"/>
        <end position="190"/>
    </location>
</feature>
<dbReference type="GO" id="GO:0012505">
    <property type="term" value="C:endomembrane system"/>
    <property type="evidence" value="ECO:0007669"/>
    <property type="project" value="UniProtKB-SubCell"/>
</dbReference>